<evidence type="ECO:0000256" key="1">
    <source>
        <dbReference type="SAM" id="Phobius"/>
    </source>
</evidence>
<dbReference type="RefSeq" id="WP_072695348.1">
    <property type="nucleotide sequence ID" value="NZ_FRDI01000002.1"/>
</dbReference>
<dbReference type="EMBL" id="FRDI01000002">
    <property type="protein sequence ID" value="SHN48879.1"/>
    <property type="molecule type" value="Genomic_DNA"/>
</dbReference>
<dbReference type="AlphaFoldDB" id="A0A1M7RRK3"/>
<feature type="transmembrane region" description="Helical" evidence="1">
    <location>
        <begin position="12"/>
        <end position="31"/>
    </location>
</feature>
<evidence type="ECO:0000313" key="4">
    <source>
        <dbReference type="Proteomes" id="UP000186469"/>
    </source>
</evidence>
<protein>
    <recommendedName>
        <fullName evidence="2">DUF4349 domain-containing protein</fullName>
    </recommendedName>
</protein>
<proteinExistence type="predicted"/>
<feature type="transmembrane region" description="Helical" evidence="1">
    <location>
        <begin position="267"/>
        <end position="296"/>
    </location>
</feature>
<feature type="domain" description="DUF4349" evidence="2">
    <location>
        <begin position="97"/>
        <end position="294"/>
    </location>
</feature>
<dbReference type="Pfam" id="PF14257">
    <property type="entry name" value="DUF4349"/>
    <property type="match status" value="1"/>
</dbReference>
<keyword evidence="1" id="KW-0472">Membrane</keyword>
<evidence type="ECO:0000259" key="2">
    <source>
        <dbReference type="Pfam" id="PF14257"/>
    </source>
</evidence>
<dbReference type="OrthoDB" id="651340at2"/>
<name>A0A1M7RRK3_9BACT</name>
<dbReference type="Proteomes" id="UP000186469">
    <property type="component" value="Unassembled WGS sequence"/>
</dbReference>
<keyword evidence="1" id="KW-0812">Transmembrane</keyword>
<accession>A0A1M7RRK3</accession>
<reference evidence="3 4" key="1">
    <citation type="submission" date="2016-12" db="EMBL/GenBank/DDBJ databases">
        <authorList>
            <person name="Song W.-J."/>
            <person name="Kurnit D.M."/>
        </authorList>
    </citation>
    <scope>NUCLEOTIDE SEQUENCE [LARGE SCALE GENOMIC DNA]</scope>
    <source>
        <strain evidence="3 4">DSM 11393</strain>
    </source>
</reference>
<keyword evidence="4" id="KW-1185">Reference proteome</keyword>
<keyword evidence="1" id="KW-1133">Transmembrane helix</keyword>
<dbReference type="STRING" id="1121455.SAMN02745728_00065"/>
<evidence type="ECO:0000313" key="3">
    <source>
        <dbReference type="EMBL" id="SHN48879.1"/>
    </source>
</evidence>
<sequence length="314" mass="35759">MSLGMRIKRILLIMLGIYIGLFLCFLAYDFYKNPRLTTSESWQLEYYDNNPVPAQTKKNYASITYAAPAKAPSISAMVEHTPSENTFSNKQKGEQKFEKTASINASSRAFNEDEKKIRNLISEQKAIIQDEQTLGRKSSRRLHLIIGVTPASFDTFYEAAQKIGTVRSVSTEKQDRTNHFLTLKAKRASLESTKASLVELKKHEGKIEDFIKLQNRILEVEQELQTLGVSLGEFDEINAFFTVRFSLTEEQLVIHHPTSIITRAIEAFLYATGVFTAGLSLFFFATLTAFILLLAIDRFKLIQKFVNYPEQTKK</sequence>
<organism evidence="3 4">
    <name type="scientific">Desulfovibrio litoralis DSM 11393</name>
    <dbReference type="NCBI Taxonomy" id="1121455"/>
    <lineage>
        <taxon>Bacteria</taxon>
        <taxon>Pseudomonadati</taxon>
        <taxon>Thermodesulfobacteriota</taxon>
        <taxon>Desulfovibrionia</taxon>
        <taxon>Desulfovibrionales</taxon>
        <taxon>Desulfovibrionaceae</taxon>
        <taxon>Desulfovibrio</taxon>
    </lineage>
</organism>
<dbReference type="InterPro" id="IPR025645">
    <property type="entry name" value="DUF4349"/>
</dbReference>
<gene>
    <name evidence="3" type="ORF">SAMN02745728_00065</name>
</gene>